<keyword evidence="3 6" id="KW-0238">DNA-binding</keyword>
<dbReference type="GO" id="GO:0003700">
    <property type="term" value="F:DNA-binding transcription factor activity"/>
    <property type="evidence" value="ECO:0007669"/>
    <property type="project" value="InterPro"/>
</dbReference>
<proteinExistence type="inferred from homology"/>
<organism evidence="6 7">
    <name type="scientific">Pseudomonas oryzae</name>
    <dbReference type="NCBI Taxonomy" id="1392877"/>
    <lineage>
        <taxon>Bacteria</taxon>
        <taxon>Pseudomonadati</taxon>
        <taxon>Pseudomonadota</taxon>
        <taxon>Gammaproteobacteria</taxon>
        <taxon>Pseudomonadales</taxon>
        <taxon>Pseudomonadaceae</taxon>
        <taxon>Pseudomonas</taxon>
    </lineage>
</organism>
<dbReference type="PANTHER" id="PTHR30537">
    <property type="entry name" value="HTH-TYPE TRANSCRIPTIONAL REGULATOR"/>
    <property type="match status" value="1"/>
</dbReference>
<name>A0A1H1RDG5_9PSED</name>
<keyword evidence="2" id="KW-0805">Transcription regulation</keyword>
<dbReference type="SUPFAM" id="SSF46785">
    <property type="entry name" value="Winged helix' DNA-binding domain"/>
    <property type="match status" value="1"/>
</dbReference>
<dbReference type="InterPro" id="IPR058163">
    <property type="entry name" value="LysR-type_TF_proteobact-type"/>
</dbReference>
<evidence type="ECO:0000256" key="1">
    <source>
        <dbReference type="ARBA" id="ARBA00009437"/>
    </source>
</evidence>
<protein>
    <submittedName>
        <fullName evidence="6">DNA-binding transcriptional regulator, LysR family</fullName>
    </submittedName>
</protein>
<dbReference type="PANTHER" id="PTHR30537:SF5">
    <property type="entry name" value="HTH-TYPE TRANSCRIPTIONAL ACTIVATOR TTDR-RELATED"/>
    <property type="match status" value="1"/>
</dbReference>
<gene>
    <name evidence="6" type="ORF">SAMN05216221_1597</name>
</gene>
<dbReference type="Pfam" id="PF00126">
    <property type="entry name" value="HTH_1"/>
    <property type="match status" value="1"/>
</dbReference>
<dbReference type="SUPFAM" id="SSF53850">
    <property type="entry name" value="Periplasmic binding protein-like II"/>
    <property type="match status" value="1"/>
</dbReference>
<dbReference type="Gene3D" id="1.10.10.10">
    <property type="entry name" value="Winged helix-like DNA-binding domain superfamily/Winged helix DNA-binding domain"/>
    <property type="match status" value="1"/>
</dbReference>
<dbReference type="CDD" id="cd08422">
    <property type="entry name" value="PBP2_CrgA_like"/>
    <property type="match status" value="1"/>
</dbReference>
<feature type="domain" description="HTH lysR-type" evidence="5">
    <location>
        <begin position="1"/>
        <end position="65"/>
    </location>
</feature>
<dbReference type="STRING" id="1392877.SAMN05216221_1597"/>
<sequence length="311" mass="34399">MNTNQSNQLLPLMASFVRVVESGSFSAAARLQGGSPSALSRQIAQLEQALGLRLLERTTRRLQLSAAGAEVFERCREMLVAAEAAVAVGERLMSHPRGQVRLSVPKAFGKYLVAPLLADFLARHPEVDVSLNLSDRTPDLIAEGFDLIVCITDQPPPNLAGRPLCQVLQLLCASPEYLAEHGEPQHPDELVRHRCLYLDERPDDHRWHFARAGEQCVVAVRGRLASNHSEVRLNGALNHLGIACLPQFTAAQALADGRLRQVLADWRYTGSYQGTAWVLYPPNRHLPPKLRVLIDFLAERLADPGAARQRR</sequence>
<dbReference type="InterPro" id="IPR000847">
    <property type="entry name" value="LysR_HTH_N"/>
</dbReference>
<dbReference type="InterPro" id="IPR036390">
    <property type="entry name" value="WH_DNA-bd_sf"/>
</dbReference>
<dbReference type="Pfam" id="PF03466">
    <property type="entry name" value="LysR_substrate"/>
    <property type="match status" value="1"/>
</dbReference>
<dbReference type="GO" id="GO:0006351">
    <property type="term" value="P:DNA-templated transcription"/>
    <property type="evidence" value="ECO:0007669"/>
    <property type="project" value="TreeGrafter"/>
</dbReference>
<dbReference type="FunFam" id="1.10.10.10:FF:000001">
    <property type="entry name" value="LysR family transcriptional regulator"/>
    <property type="match status" value="1"/>
</dbReference>
<dbReference type="FunFam" id="3.40.190.290:FF:000001">
    <property type="entry name" value="Transcriptional regulator, LysR family"/>
    <property type="match status" value="1"/>
</dbReference>
<keyword evidence="7" id="KW-1185">Reference proteome</keyword>
<keyword evidence="4" id="KW-0804">Transcription</keyword>
<dbReference type="Proteomes" id="UP000243359">
    <property type="component" value="Chromosome I"/>
</dbReference>
<evidence type="ECO:0000313" key="6">
    <source>
        <dbReference type="EMBL" id="SDS33728.1"/>
    </source>
</evidence>
<dbReference type="Gene3D" id="3.40.190.290">
    <property type="match status" value="1"/>
</dbReference>
<dbReference type="AlphaFoldDB" id="A0A1H1RDG5"/>
<dbReference type="OrthoDB" id="9815676at2"/>
<dbReference type="RefSeq" id="WP_090348437.1">
    <property type="nucleotide sequence ID" value="NZ_LT629751.1"/>
</dbReference>
<comment type="similarity">
    <text evidence="1">Belongs to the LysR transcriptional regulatory family.</text>
</comment>
<dbReference type="GO" id="GO:0043565">
    <property type="term" value="F:sequence-specific DNA binding"/>
    <property type="evidence" value="ECO:0007669"/>
    <property type="project" value="TreeGrafter"/>
</dbReference>
<evidence type="ECO:0000259" key="5">
    <source>
        <dbReference type="PROSITE" id="PS50931"/>
    </source>
</evidence>
<dbReference type="InterPro" id="IPR036388">
    <property type="entry name" value="WH-like_DNA-bd_sf"/>
</dbReference>
<evidence type="ECO:0000313" key="7">
    <source>
        <dbReference type="Proteomes" id="UP000243359"/>
    </source>
</evidence>
<dbReference type="PROSITE" id="PS50931">
    <property type="entry name" value="HTH_LYSR"/>
    <property type="match status" value="1"/>
</dbReference>
<evidence type="ECO:0000256" key="4">
    <source>
        <dbReference type="ARBA" id="ARBA00023163"/>
    </source>
</evidence>
<evidence type="ECO:0000256" key="3">
    <source>
        <dbReference type="ARBA" id="ARBA00023125"/>
    </source>
</evidence>
<accession>A0A1H1RDG5</accession>
<reference evidence="7" key="1">
    <citation type="submission" date="2016-10" db="EMBL/GenBank/DDBJ databases">
        <authorList>
            <person name="Varghese N."/>
            <person name="Submissions S."/>
        </authorList>
    </citation>
    <scope>NUCLEOTIDE SEQUENCE [LARGE SCALE GENOMIC DNA]</scope>
    <source>
        <strain evidence="7">KCTC 32247</strain>
    </source>
</reference>
<evidence type="ECO:0000256" key="2">
    <source>
        <dbReference type="ARBA" id="ARBA00023015"/>
    </source>
</evidence>
<dbReference type="EMBL" id="LT629751">
    <property type="protein sequence ID" value="SDS33728.1"/>
    <property type="molecule type" value="Genomic_DNA"/>
</dbReference>
<dbReference type="InterPro" id="IPR005119">
    <property type="entry name" value="LysR_subst-bd"/>
</dbReference>